<reference evidence="7" key="1">
    <citation type="journal article" date="2020" name="New Phytol.">
        <title>Comparative genomics reveals dynamic genome evolution in host specialist ectomycorrhizal fungi.</title>
        <authorList>
            <person name="Lofgren L.A."/>
            <person name="Nguyen N.H."/>
            <person name="Vilgalys R."/>
            <person name="Ruytinx J."/>
            <person name="Liao H.L."/>
            <person name="Branco S."/>
            <person name="Kuo A."/>
            <person name="LaButti K."/>
            <person name="Lipzen A."/>
            <person name="Andreopoulos W."/>
            <person name="Pangilinan J."/>
            <person name="Riley R."/>
            <person name="Hundley H."/>
            <person name="Na H."/>
            <person name="Barry K."/>
            <person name="Grigoriev I.V."/>
            <person name="Stajich J.E."/>
            <person name="Kennedy P.G."/>
        </authorList>
    </citation>
    <scope>NUCLEOTIDE SEQUENCE</scope>
    <source>
        <strain evidence="7">MN1</strain>
    </source>
</reference>
<keyword evidence="8" id="KW-1185">Reference proteome</keyword>
<dbReference type="InterPro" id="IPR013025">
    <property type="entry name" value="Ribosomal_uL23-like"/>
</dbReference>
<dbReference type="SUPFAM" id="SSF54189">
    <property type="entry name" value="Ribosomal proteins S24e, L23 and L15e"/>
    <property type="match status" value="1"/>
</dbReference>
<dbReference type="InterPro" id="IPR012677">
    <property type="entry name" value="Nucleotide-bd_a/b_plait_sf"/>
</dbReference>
<dbReference type="PANTHER" id="PTHR12059:SF5">
    <property type="entry name" value="LARGE RIBOSOMAL SUBUNIT PROTEIN UL23M"/>
    <property type="match status" value="1"/>
</dbReference>
<evidence type="ECO:0000256" key="1">
    <source>
        <dbReference type="ARBA" id="ARBA00006700"/>
    </source>
</evidence>
<dbReference type="Pfam" id="PF00276">
    <property type="entry name" value="Ribosomal_L23"/>
    <property type="match status" value="1"/>
</dbReference>
<dbReference type="OrthoDB" id="275582at2759"/>
<dbReference type="GO" id="GO:0005762">
    <property type="term" value="C:mitochondrial large ribosomal subunit"/>
    <property type="evidence" value="ECO:0007669"/>
    <property type="project" value="TreeGrafter"/>
</dbReference>
<dbReference type="GO" id="GO:0032543">
    <property type="term" value="P:mitochondrial translation"/>
    <property type="evidence" value="ECO:0007669"/>
    <property type="project" value="TreeGrafter"/>
</dbReference>
<dbReference type="AlphaFoldDB" id="A0A9P7DVU7"/>
<feature type="region of interest" description="Disordered" evidence="6">
    <location>
        <begin position="54"/>
        <end position="82"/>
    </location>
</feature>
<evidence type="ECO:0000256" key="3">
    <source>
        <dbReference type="ARBA" id="ARBA00023274"/>
    </source>
</evidence>
<dbReference type="GO" id="GO:0003735">
    <property type="term" value="F:structural constituent of ribosome"/>
    <property type="evidence" value="ECO:0007669"/>
    <property type="project" value="InterPro"/>
</dbReference>
<dbReference type="Proteomes" id="UP000807769">
    <property type="component" value="Unassembled WGS sequence"/>
</dbReference>
<keyword evidence="2" id="KW-0689">Ribosomal protein</keyword>
<dbReference type="Gene3D" id="3.30.70.330">
    <property type="match status" value="1"/>
</dbReference>
<evidence type="ECO:0000256" key="2">
    <source>
        <dbReference type="ARBA" id="ARBA00022980"/>
    </source>
</evidence>
<accession>A0A9P7DVU7</accession>
<feature type="coiled-coil region" evidence="5">
    <location>
        <begin position="290"/>
        <end position="317"/>
    </location>
</feature>
<keyword evidence="3" id="KW-0687">Ribonucleoprotein</keyword>
<evidence type="ECO:0000313" key="7">
    <source>
        <dbReference type="EMBL" id="KAG1804631.1"/>
    </source>
</evidence>
<protein>
    <recommendedName>
        <fullName evidence="4">Large ribosomal subunit protein uL23m</fullName>
    </recommendedName>
</protein>
<proteinExistence type="inferred from homology"/>
<evidence type="ECO:0000256" key="4">
    <source>
        <dbReference type="ARBA" id="ARBA00039977"/>
    </source>
</evidence>
<comment type="similarity">
    <text evidence="1">Belongs to the universal ribosomal protein uL23 family.</text>
</comment>
<dbReference type="InterPro" id="IPR012678">
    <property type="entry name" value="Ribosomal_uL23/eL15/eS24_sf"/>
</dbReference>
<evidence type="ECO:0000256" key="5">
    <source>
        <dbReference type="SAM" id="Coils"/>
    </source>
</evidence>
<organism evidence="7 8">
    <name type="scientific">Suillus subaureus</name>
    <dbReference type="NCBI Taxonomy" id="48587"/>
    <lineage>
        <taxon>Eukaryota</taxon>
        <taxon>Fungi</taxon>
        <taxon>Dikarya</taxon>
        <taxon>Basidiomycota</taxon>
        <taxon>Agaricomycotina</taxon>
        <taxon>Agaricomycetes</taxon>
        <taxon>Agaricomycetidae</taxon>
        <taxon>Boletales</taxon>
        <taxon>Suillineae</taxon>
        <taxon>Suillaceae</taxon>
        <taxon>Suillus</taxon>
    </lineage>
</organism>
<dbReference type="PANTHER" id="PTHR12059">
    <property type="entry name" value="RIBOSOMAL PROTEIN L23-RELATED"/>
    <property type="match status" value="1"/>
</dbReference>
<comment type="caution">
    <text evidence="7">The sequence shown here is derived from an EMBL/GenBank/DDBJ whole genome shotgun (WGS) entry which is preliminary data.</text>
</comment>
<dbReference type="RefSeq" id="XP_041187040.1">
    <property type="nucleotide sequence ID" value="XM_041337085.1"/>
</dbReference>
<name>A0A9P7DVU7_9AGAM</name>
<sequence length="338" mass="39402">MGVSSEGFFSFHSFQYFSRMQALCRVARRLYSTQPPERAASALPKLAAAARDASAPMAVRERRERKRAYLKPPADSDLTPSEYSGYRRALAKGELMDRQGRDMTEAQWLDALNERRTRLRGLKVTDNHGEKELQVVGQRIYLPNIIFRMVRNHTPTGKPYNPYEATFRVPMSVTKTDVRSYLSAVYGVKTTYIRTANYFSPLYRRYNGAKATRSYRTYKRAIVGLVDPFYYPEAMEDMTAEDRKKRMEWLNEKFALDALKRWRRHELVRTSLSGSKNWRFTGHLRRDKILKAVARSRSRMLREVEDVKEELADKRAKGIPIFSDTKRGSKWREALLAN</sequence>
<dbReference type="EMBL" id="JABBWG010000056">
    <property type="protein sequence ID" value="KAG1804631.1"/>
    <property type="molecule type" value="Genomic_DNA"/>
</dbReference>
<evidence type="ECO:0000313" key="8">
    <source>
        <dbReference type="Proteomes" id="UP000807769"/>
    </source>
</evidence>
<gene>
    <name evidence="7" type="ORF">BJ212DRAFT_1392951</name>
</gene>
<evidence type="ECO:0000256" key="6">
    <source>
        <dbReference type="SAM" id="MobiDB-lite"/>
    </source>
</evidence>
<dbReference type="GeneID" id="64631101"/>
<keyword evidence="5" id="KW-0175">Coiled coil</keyword>